<reference evidence="1" key="1">
    <citation type="submission" date="2018-05" db="EMBL/GenBank/DDBJ databases">
        <authorList>
            <person name="Lanie J.A."/>
            <person name="Ng W.-L."/>
            <person name="Kazmierczak K.M."/>
            <person name="Andrzejewski T.M."/>
            <person name="Davidsen T.M."/>
            <person name="Wayne K.J."/>
            <person name="Tettelin H."/>
            <person name="Glass J.I."/>
            <person name="Rusch D."/>
            <person name="Podicherti R."/>
            <person name="Tsui H.-C.T."/>
            <person name="Winkler M.E."/>
        </authorList>
    </citation>
    <scope>NUCLEOTIDE SEQUENCE</scope>
</reference>
<protein>
    <submittedName>
        <fullName evidence="1">Uncharacterized protein</fullName>
    </submittedName>
</protein>
<organism evidence="1">
    <name type="scientific">marine metagenome</name>
    <dbReference type="NCBI Taxonomy" id="408172"/>
    <lineage>
        <taxon>unclassified sequences</taxon>
        <taxon>metagenomes</taxon>
        <taxon>ecological metagenomes</taxon>
    </lineage>
</organism>
<accession>A0A382DY81</accession>
<sequence>MAASSPVFSPTSSFGSLISCGKYFKTSTRSSARNLEAQPAQLAKVVRRIFLCATVAPNN</sequence>
<proteinExistence type="predicted"/>
<dbReference type="AlphaFoldDB" id="A0A382DY81"/>
<evidence type="ECO:0000313" key="1">
    <source>
        <dbReference type="EMBL" id="SVB42671.1"/>
    </source>
</evidence>
<gene>
    <name evidence="1" type="ORF">METZ01_LOCUS195525</name>
</gene>
<name>A0A382DY81_9ZZZZ</name>
<dbReference type="EMBL" id="UINC01041425">
    <property type="protein sequence ID" value="SVB42671.1"/>
    <property type="molecule type" value="Genomic_DNA"/>
</dbReference>